<dbReference type="AlphaFoldDB" id="A0A6A6P599"/>
<sequence>MYLLLPHIIMATENHAKRYFLALSAELRNAIYEFALVSPHPIDLWACLPNRHCRTNKEVQLRSNGEETLWQRDRVARKDTAARISVPLLRTCKQIYAEAVSILYGQNKFRFTHHGGWVVAQLWLHNIGQRHRDWITDISINGDDQVLFNERAATQPEDFEAYIVQDRSFTANTLHNSCVRQRTSTNPRGIVTDTVPEPCWYYDHRLLDGLPRLQRFSFICLSLSWPHKTDRIWGIITKIWGLGQPDKLIGRGVDASVVFATRPGNLTWFVAEGEFLRDDFMEFGLDAGNGMVLESYVEPYNAALKLKERGWHIRFAGFPYVESGGQKDFPPWIFEIGEEKGLADLYRSSENLV</sequence>
<dbReference type="PANTHER" id="PTHR42085">
    <property type="entry name" value="F-BOX DOMAIN-CONTAINING PROTEIN"/>
    <property type="match status" value="1"/>
</dbReference>
<organism evidence="2 3">
    <name type="scientific">Lineolata rhizophorae</name>
    <dbReference type="NCBI Taxonomy" id="578093"/>
    <lineage>
        <taxon>Eukaryota</taxon>
        <taxon>Fungi</taxon>
        <taxon>Dikarya</taxon>
        <taxon>Ascomycota</taxon>
        <taxon>Pezizomycotina</taxon>
        <taxon>Dothideomycetes</taxon>
        <taxon>Dothideomycetes incertae sedis</taxon>
        <taxon>Lineolatales</taxon>
        <taxon>Lineolataceae</taxon>
        <taxon>Lineolata</taxon>
    </lineage>
</organism>
<gene>
    <name evidence="2" type="ORF">BDY21DRAFT_340035</name>
</gene>
<reference evidence="2" key="1">
    <citation type="journal article" date="2020" name="Stud. Mycol.">
        <title>101 Dothideomycetes genomes: a test case for predicting lifestyles and emergence of pathogens.</title>
        <authorList>
            <person name="Haridas S."/>
            <person name="Albert R."/>
            <person name="Binder M."/>
            <person name="Bloem J."/>
            <person name="Labutti K."/>
            <person name="Salamov A."/>
            <person name="Andreopoulos B."/>
            <person name="Baker S."/>
            <person name="Barry K."/>
            <person name="Bills G."/>
            <person name="Bluhm B."/>
            <person name="Cannon C."/>
            <person name="Castanera R."/>
            <person name="Culley D."/>
            <person name="Daum C."/>
            <person name="Ezra D."/>
            <person name="Gonzalez J."/>
            <person name="Henrissat B."/>
            <person name="Kuo A."/>
            <person name="Liang C."/>
            <person name="Lipzen A."/>
            <person name="Lutzoni F."/>
            <person name="Magnuson J."/>
            <person name="Mondo S."/>
            <person name="Nolan M."/>
            <person name="Ohm R."/>
            <person name="Pangilinan J."/>
            <person name="Park H.-J."/>
            <person name="Ramirez L."/>
            <person name="Alfaro M."/>
            <person name="Sun H."/>
            <person name="Tritt A."/>
            <person name="Yoshinaga Y."/>
            <person name="Zwiers L.-H."/>
            <person name="Turgeon B."/>
            <person name="Goodwin S."/>
            <person name="Spatafora J."/>
            <person name="Crous P."/>
            <person name="Grigoriev I."/>
        </authorList>
    </citation>
    <scope>NUCLEOTIDE SEQUENCE</scope>
    <source>
        <strain evidence="2">ATCC 16933</strain>
    </source>
</reference>
<dbReference type="Proteomes" id="UP000799766">
    <property type="component" value="Unassembled WGS sequence"/>
</dbReference>
<dbReference type="InterPro" id="IPR038883">
    <property type="entry name" value="AN11006-like"/>
</dbReference>
<keyword evidence="3" id="KW-1185">Reference proteome</keyword>
<dbReference type="OrthoDB" id="5272396at2759"/>
<accession>A0A6A6P599</accession>
<evidence type="ECO:0000313" key="3">
    <source>
        <dbReference type="Proteomes" id="UP000799766"/>
    </source>
</evidence>
<evidence type="ECO:0000259" key="1">
    <source>
        <dbReference type="Pfam" id="PF24864"/>
    </source>
</evidence>
<dbReference type="EMBL" id="MU001676">
    <property type="protein sequence ID" value="KAF2459171.1"/>
    <property type="molecule type" value="Genomic_DNA"/>
</dbReference>
<proteinExistence type="predicted"/>
<evidence type="ECO:0000313" key="2">
    <source>
        <dbReference type="EMBL" id="KAF2459171.1"/>
    </source>
</evidence>
<feature type="domain" description="DUF7730" evidence="1">
    <location>
        <begin position="19"/>
        <end position="115"/>
    </location>
</feature>
<dbReference type="InterPro" id="IPR056632">
    <property type="entry name" value="DUF7730"/>
</dbReference>
<dbReference type="Pfam" id="PF24864">
    <property type="entry name" value="DUF7730"/>
    <property type="match status" value="1"/>
</dbReference>
<protein>
    <recommendedName>
        <fullName evidence="1">DUF7730 domain-containing protein</fullName>
    </recommendedName>
</protein>
<name>A0A6A6P599_9PEZI</name>
<dbReference type="PANTHER" id="PTHR42085:SF1">
    <property type="entry name" value="F-BOX DOMAIN-CONTAINING PROTEIN"/>
    <property type="match status" value="1"/>
</dbReference>